<keyword evidence="3" id="KW-1185">Reference proteome</keyword>
<proteinExistence type="predicted"/>
<evidence type="ECO:0000256" key="1">
    <source>
        <dbReference type="SAM" id="MobiDB-lite"/>
    </source>
</evidence>
<dbReference type="AlphaFoldDB" id="A0A7I8JQW3"/>
<feature type="region of interest" description="Disordered" evidence="1">
    <location>
        <begin position="1"/>
        <end position="33"/>
    </location>
</feature>
<gene>
    <name evidence="2" type="ORF">SI7747_15018381</name>
</gene>
<dbReference type="EMBL" id="LR743602">
    <property type="protein sequence ID" value="CAA2632798.1"/>
    <property type="molecule type" value="Genomic_DNA"/>
</dbReference>
<organism evidence="2">
    <name type="scientific">Spirodela intermedia</name>
    <name type="common">Intermediate duckweed</name>
    <dbReference type="NCBI Taxonomy" id="51605"/>
    <lineage>
        <taxon>Eukaryota</taxon>
        <taxon>Viridiplantae</taxon>
        <taxon>Streptophyta</taxon>
        <taxon>Embryophyta</taxon>
        <taxon>Tracheophyta</taxon>
        <taxon>Spermatophyta</taxon>
        <taxon>Magnoliopsida</taxon>
        <taxon>Liliopsida</taxon>
        <taxon>Araceae</taxon>
        <taxon>Lemnoideae</taxon>
        <taxon>Spirodela</taxon>
    </lineage>
</organism>
<name>A0A7I8JQW3_SPIIN</name>
<dbReference type="EMBL" id="CACRZD030000015">
    <property type="protein sequence ID" value="CAA6671973.1"/>
    <property type="molecule type" value="Genomic_DNA"/>
</dbReference>
<accession>A0A7I8JQW3</accession>
<dbReference type="Proteomes" id="UP001189122">
    <property type="component" value="Unassembled WGS sequence"/>
</dbReference>
<sequence length="93" mass="9839">MIAPDVTSAASDLILSPRSLPPSPSRAGPSSGVATAIASSHGECTGIRAFRRGRVRVHGLEALLGQRRPFGRVVVQCPRPRRLSLDKDDVGNL</sequence>
<evidence type="ECO:0000313" key="3">
    <source>
        <dbReference type="Proteomes" id="UP001189122"/>
    </source>
</evidence>
<evidence type="ECO:0000313" key="2">
    <source>
        <dbReference type="EMBL" id="CAA2632798.1"/>
    </source>
</evidence>
<protein>
    <submittedName>
        <fullName evidence="2">Uncharacterized protein</fullName>
    </submittedName>
</protein>
<reference evidence="2 3" key="1">
    <citation type="submission" date="2019-12" db="EMBL/GenBank/DDBJ databases">
        <authorList>
            <person name="Scholz U."/>
            <person name="Mascher M."/>
            <person name="Fiebig A."/>
        </authorList>
    </citation>
    <scope>NUCLEOTIDE SEQUENCE</scope>
</reference>